<evidence type="ECO:0000313" key="2">
    <source>
        <dbReference type="EMBL" id="CAJ2505330.1"/>
    </source>
</evidence>
<evidence type="ECO:0000313" key="3">
    <source>
        <dbReference type="Proteomes" id="UP001295740"/>
    </source>
</evidence>
<feature type="compositionally biased region" description="Acidic residues" evidence="1">
    <location>
        <begin position="402"/>
        <end position="414"/>
    </location>
</feature>
<dbReference type="Proteomes" id="UP001295740">
    <property type="component" value="Unassembled WGS sequence"/>
</dbReference>
<feature type="region of interest" description="Disordered" evidence="1">
    <location>
        <begin position="228"/>
        <end position="414"/>
    </location>
</feature>
<feature type="compositionally biased region" description="Low complexity" evidence="1">
    <location>
        <begin position="36"/>
        <end position="50"/>
    </location>
</feature>
<feature type="region of interest" description="Disordered" evidence="1">
    <location>
        <begin position="750"/>
        <end position="772"/>
    </location>
</feature>
<reference evidence="2" key="1">
    <citation type="submission" date="2023-10" db="EMBL/GenBank/DDBJ databases">
        <authorList>
            <person name="Hackl T."/>
        </authorList>
    </citation>
    <scope>NUCLEOTIDE SEQUENCE</scope>
</reference>
<sequence>MAHTRSGPRGPGNELTHLHDNQSDSESSSEDEEGIPAKAASRSPSKRPSAQFLPPVDTTSYQSSLKRPSATPDLIFYPGPLKKRKVRDSWGNPRGARPYPTPVSTVSTHAALVATDTTSGGGSASGSTTGDEVPAGLINRLNAALHQPLDDKTRWKDETPETPTHQLLGELNPEDEDEAEARIQPENQDEIPQQGDRGTVAETPIPDLANGVGQFDWQQNNALLSGLAEEAAHEREPPISPESSLFVKDMVDEEDDVQSESGSDRVQLTFDQQSHNHTILGPKTGSGYDQDGVDVWDIPQPPEQPQRPEEHAVTDSLEGTRSRTRQNEKRRAPGESPGPQLATVSGVEAGASVDEEDVLHTTDNQQDRSQHGDDQEDAEDHLNRNSDQGSNQGSNQNVERNADDEGSQFDDTGVEEMDDIETGDESYADIELSAEESFGADVQRFRTMHRPNNKEAEIFTGPAADDLIAIHLDQEPLREMCKLMRNTAWTGFKGGWQWRPLSFDDDAKTKPAKTILQLLSKLERLYSAAPKAPHIAEQNEFLHDHADLLSHYFSEIKLAVDNIREQRLASMVQNKSPLNCDAEKRKSMATELVQLVIPMMIHILVQAWSLGGRNWFDMSFTAATTECLRRAVGWIRNLYRPLLVELKRRPLKKRPKNKSKQNSWRETNEAREELEPLIEDLRKVISNAPDELWREERRITREREDRCWSLKRQEEIKLERKLEAEARRRDIEERKTRSLMSMRGIHYPLGSLQDSTPRVLPASPSPRPSPGLSEWSFEQKLYLFRQIQRSCPNLPDMDNICWQLDKTAKDVEDMAAQQLGMMLEAVEPDTSAESRGAEVRRIMHSHRISRRR</sequence>
<keyword evidence="3" id="KW-1185">Reference proteome</keyword>
<dbReference type="EMBL" id="CAUWAG010000007">
    <property type="protein sequence ID" value="CAJ2505330.1"/>
    <property type="molecule type" value="Genomic_DNA"/>
</dbReference>
<feature type="compositionally biased region" description="Polar residues" evidence="1">
    <location>
        <begin position="259"/>
        <end position="277"/>
    </location>
</feature>
<proteinExistence type="predicted"/>
<feature type="compositionally biased region" description="Basic and acidic residues" evidence="1">
    <location>
        <begin position="150"/>
        <end position="159"/>
    </location>
</feature>
<comment type="caution">
    <text evidence="2">The sequence shown here is derived from an EMBL/GenBank/DDBJ whole genome shotgun (WGS) entry which is preliminary data.</text>
</comment>
<accession>A0AAI8VI40</accession>
<gene>
    <name evidence="2" type="ORF">KHLLAP_LOCUS5798</name>
</gene>
<feature type="compositionally biased region" description="Polar residues" evidence="1">
    <location>
        <begin position="385"/>
        <end position="399"/>
    </location>
</feature>
<feature type="region of interest" description="Disordered" evidence="1">
    <location>
        <begin position="1"/>
        <end position="104"/>
    </location>
</feature>
<name>A0AAI8VI40_9PEZI</name>
<feature type="compositionally biased region" description="Polar residues" evidence="1">
    <location>
        <begin position="57"/>
        <end position="66"/>
    </location>
</feature>
<feature type="region of interest" description="Disordered" evidence="1">
    <location>
        <begin position="150"/>
        <end position="214"/>
    </location>
</feature>
<protein>
    <submittedName>
        <fullName evidence="2">Uu.00g127240.m01.CDS01</fullName>
    </submittedName>
</protein>
<evidence type="ECO:0000256" key="1">
    <source>
        <dbReference type="SAM" id="MobiDB-lite"/>
    </source>
</evidence>
<dbReference type="AlphaFoldDB" id="A0AAI8VI40"/>
<feature type="compositionally biased region" description="Basic and acidic residues" evidence="1">
    <location>
        <begin position="306"/>
        <end position="333"/>
    </location>
</feature>
<organism evidence="2 3">
    <name type="scientific">Anthostomella pinea</name>
    <dbReference type="NCBI Taxonomy" id="933095"/>
    <lineage>
        <taxon>Eukaryota</taxon>
        <taxon>Fungi</taxon>
        <taxon>Dikarya</taxon>
        <taxon>Ascomycota</taxon>
        <taxon>Pezizomycotina</taxon>
        <taxon>Sordariomycetes</taxon>
        <taxon>Xylariomycetidae</taxon>
        <taxon>Xylariales</taxon>
        <taxon>Xylariaceae</taxon>
        <taxon>Anthostomella</taxon>
    </lineage>
</organism>